<name>A0ABT1CNW6_9HYPH</name>
<evidence type="ECO:0008006" key="3">
    <source>
        <dbReference type="Google" id="ProtNLM"/>
    </source>
</evidence>
<evidence type="ECO:0000313" key="2">
    <source>
        <dbReference type="Proteomes" id="UP001320715"/>
    </source>
</evidence>
<gene>
    <name evidence="1" type="ORF">GTW23_06830</name>
</gene>
<dbReference type="RefSeq" id="WP_252915175.1">
    <property type="nucleotide sequence ID" value="NZ_JAAAML010000001.1"/>
</dbReference>
<organism evidence="1 2">
    <name type="scientific">Hoeflea alexandrii</name>
    <dbReference type="NCBI Taxonomy" id="288436"/>
    <lineage>
        <taxon>Bacteria</taxon>
        <taxon>Pseudomonadati</taxon>
        <taxon>Pseudomonadota</taxon>
        <taxon>Alphaproteobacteria</taxon>
        <taxon>Hyphomicrobiales</taxon>
        <taxon>Rhizobiaceae</taxon>
        <taxon>Hoeflea</taxon>
    </lineage>
</organism>
<sequence>MPGNPLEHRLGTVHRRAMNRAAFFHHLTETDPRLFPNGMTAAQREGLGVKLDVWARWYAADHPLTYLAAALGQIYRETGGRMEPVLEAFAPDRATSAERLQKAFNAGRLKWVREPYWMADETGRHPVGGGDIQLTHRRNYLGAEEGLKRRFGVSVGLGENYDLILDPVVSAHVAYSGMIEGWFRPCKLADFCSDAGLDYAAARDIVNGDAKMIGEEIARNCEIFEAALRAAGADRDFGPPEAPVDWPGQRRPSLLQRFIAPFQRLADRFR</sequence>
<evidence type="ECO:0000313" key="1">
    <source>
        <dbReference type="EMBL" id="MCO6407889.1"/>
    </source>
</evidence>
<dbReference type="Proteomes" id="UP001320715">
    <property type="component" value="Unassembled WGS sequence"/>
</dbReference>
<reference evidence="1 2" key="1">
    <citation type="submission" date="2020-01" db="EMBL/GenBank/DDBJ databases">
        <title>Genomes of bacteria type strains.</title>
        <authorList>
            <person name="Chen J."/>
            <person name="Zhu S."/>
            <person name="Yang J."/>
        </authorList>
    </citation>
    <scope>NUCLEOTIDE SEQUENCE [LARGE SCALE GENOMIC DNA]</scope>
    <source>
        <strain evidence="1 2">DSM 16655</strain>
    </source>
</reference>
<dbReference type="SUPFAM" id="SSF53955">
    <property type="entry name" value="Lysozyme-like"/>
    <property type="match status" value="1"/>
</dbReference>
<keyword evidence="2" id="KW-1185">Reference proteome</keyword>
<dbReference type="EMBL" id="JAAAML010000001">
    <property type="protein sequence ID" value="MCO6407889.1"/>
    <property type="molecule type" value="Genomic_DNA"/>
</dbReference>
<accession>A0ABT1CNW6</accession>
<comment type="caution">
    <text evidence="1">The sequence shown here is derived from an EMBL/GenBank/DDBJ whole genome shotgun (WGS) entry which is preliminary data.</text>
</comment>
<protein>
    <recommendedName>
        <fullName evidence="3">Glycoside hydrolase family 19 catalytic domain-containing protein</fullName>
    </recommendedName>
</protein>
<proteinExistence type="predicted"/>
<dbReference type="InterPro" id="IPR023346">
    <property type="entry name" value="Lysozyme-like_dom_sf"/>
</dbReference>
<dbReference type="Gene3D" id="1.10.530.10">
    <property type="match status" value="1"/>
</dbReference>